<keyword evidence="2" id="KW-1185">Reference proteome</keyword>
<name>A0A8C9H4D4_9PRIM</name>
<accession>A0A8C9H4D4</accession>
<dbReference type="AlphaFoldDB" id="A0A8C9H4D4"/>
<dbReference type="Proteomes" id="UP000694416">
    <property type="component" value="Unplaced"/>
</dbReference>
<sequence>MKTFRANHSCSNINRNISYQYILTIIKFLGEISTYSISRCLQTSNSKIREFKIIKEKFNQGNFVIFSMNFSIVCRSILLPKGFYVVSRNIRSSWNMLVYVQVNFTKM</sequence>
<evidence type="ECO:0000313" key="2">
    <source>
        <dbReference type="Proteomes" id="UP000694416"/>
    </source>
</evidence>
<proteinExistence type="predicted"/>
<evidence type="ECO:0000313" key="1">
    <source>
        <dbReference type="Ensembl" id="ENSPTEP00000010871.1"/>
    </source>
</evidence>
<organism evidence="1 2">
    <name type="scientific">Piliocolobus tephrosceles</name>
    <name type="common">Ugandan red Colobus</name>
    <dbReference type="NCBI Taxonomy" id="591936"/>
    <lineage>
        <taxon>Eukaryota</taxon>
        <taxon>Metazoa</taxon>
        <taxon>Chordata</taxon>
        <taxon>Craniata</taxon>
        <taxon>Vertebrata</taxon>
        <taxon>Euteleostomi</taxon>
        <taxon>Mammalia</taxon>
        <taxon>Eutheria</taxon>
        <taxon>Euarchontoglires</taxon>
        <taxon>Primates</taxon>
        <taxon>Haplorrhini</taxon>
        <taxon>Catarrhini</taxon>
        <taxon>Cercopithecidae</taxon>
        <taxon>Colobinae</taxon>
        <taxon>Piliocolobus</taxon>
    </lineage>
</organism>
<dbReference type="Ensembl" id="ENSPTET00000016436.1">
    <property type="protein sequence ID" value="ENSPTEP00000010871.1"/>
    <property type="gene ID" value="ENSPTEG00000012271.1"/>
</dbReference>
<reference evidence="1" key="1">
    <citation type="submission" date="2025-08" db="UniProtKB">
        <authorList>
            <consortium name="Ensembl"/>
        </authorList>
    </citation>
    <scope>IDENTIFICATION</scope>
</reference>
<reference evidence="1" key="2">
    <citation type="submission" date="2025-09" db="UniProtKB">
        <authorList>
            <consortium name="Ensembl"/>
        </authorList>
    </citation>
    <scope>IDENTIFICATION</scope>
</reference>
<protein>
    <submittedName>
        <fullName evidence="1">Uncharacterized protein</fullName>
    </submittedName>
</protein>